<evidence type="ECO:0008006" key="4">
    <source>
        <dbReference type="Google" id="ProtNLM"/>
    </source>
</evidence>
<gene>
    <name evidence="2" type="ORF">DKT68_23655</name>
</gene>
<dbReference type="AlphaFoldDB" id="A0A317CUL5"/>
<keyword evidence="1" id="KW-0472">Membrane</keyword>
<comment type="caution">
    <text evidence="2">The sequence shown here is derived from an EMBL/GenBank/DDBJ whole genome shotgun (WGS) entry which is preliminary data.</text>
</comment>
<keyword evidence="3" id="KW-1185">Reference proteome</keyword>
<evidence type="ECO:0000256" key="1">
    <source>
        <dbReference type="SAM" id="Phobius"/>
    </source>
</evidence>
<sequence length="162" mass="17856">MADDQRRDLEELLASRLWPAVLVPIGALAALVGAGIWLAPAFPFVPVTLLLATVLVAWWQRGDAVLADHTGLLVRHRGRVTRRYRWEEIREAGLTRPGFGQIALAVYPDGGPWDVPGPNSAVLVGRIWSLRKPNQETRDRVNALLRSRGVHVVDSPHPPFGA</sequence>
<organism evidence="2 3">
    <name type="scientific">Micromonospora acroterricola</name>
    <dbReference type="NCBI Taxonomy" id="2202421"/>
    <lineage>
        <taxon>Bacteria</taxon>
        <taxon>Bacillati</taxon>
        <taxon>Actinomycetota</taxon>
        <taxon>Actinomycetes</taxon>
        <taxon>Micromonosporales</taxon>
        <taxon>Micromonosporaceae</taxon>
        <taxon>Micromonospora</taxon>
    </lineage>
</organism>
<keyword evidence="1" id="KW-0812">Transmembrane</keyword>
<proteinExistence type="predicted"/>
<evidence type="ECO:0000313" key="3">
    <source>
        <dbReference type="Proteomes" id="UP000245410"/>
    </source>
</evidence>
<dbReference type="EMBL" id="QGKR01000270">
    <property type="protein sequence ID" value="PWR06067.1"/>
    <property type="molecule type" value="Genomic_DNA"/>
</dbReference>
<feature type="transmembrane region" description="Helical" evidence="1">
    <location>
        <begin position="37"/>
        <end position="59"/>
    </location>
</feature>
<name>A0A317CUL5_9ACTN</name>
<dbReference type="Proteomes" id="UP000245410">
    <property type="component" value="Unassembled WGS sequence"/>
</dbReference>
<dbReference type="OrthoDB" id="3404280at2"/>
<reference evidence="2 3" key="1">
    <citation type="submission" date="2018-05" db="EMBL/GenBank/DDBJ databases">
        <title>Micromonospora atacamensis sp. nov., a novel actinobacteria isolated from high altitude Atacama Desert soil.</title>
        <authorList>
            <person name="Carro L."/>
            <person name="Golinska P."/>
            <person name="Klenk H.-P."/>
            <person name="Goodfellow M."/>
        </authorList>
    </citation>
    <scope>NUCLEOTIDE SEQUENCE [LARGE SCALE GENOMIC DNA]</scope>
    <source>
        <strain evidence="2 3">5R2A7</strain>
    </source>
</reference>
<evidence type="ECO:0000313" key="2">
    <source>
        <dbReference type="EMBL" id="PWR06067.1"/>
    </source>
</evidence>
<protein>
    <recommendedName>
        <fullName evidence="4">PH domain-containing protein</fullName>
    </recommendedName>
</protein>
<dbReference type="RefSeq" id="WP_109819594.1">
    <property type="nucleotide sequence ID" value="NZ_QGKR01000270.1"/>
</dbReference>
<accession>A0A317CUL5</accession>
<keyword evidence="1" id="KW-1133">Transmembrane helix</keyword>
<feature type="transmembrane region" description="Helical" evidence="1">
    <location>
        <begin position="12"/>
        <end position="31"/>
    </location>
</feature>